<dbReference type="EMBL" id="VVXJ01000003">
    <property type="protein sequence ID" value="KAA2377666.1"/>
    <property type="molecule type" value="Genomic_DNA"/>
</dbReference>
<feature type="chain" id="PRO_5023035239" description="DUF5000 domain-containing protein" evidence="1">
    <location>
        <begin position="24"/>
        <end position="328"/>
    </location>
</feature>
<dbReference type="AlphaFoldDB" id="A0A5B3GW58"/>
<feature type="domain" description="DUF5000" evidence="2">
    <location>
        <begin position="179"/>
        <end position="322"/>
    </location>
</feature>
<organism evidence="3 4">
    <name type="scientific">Alistipes shahii</name>
    <dbReference type="NCBI Taxonomy" id="328814"/>
    <lineage>
        <taxon>Bacteria</taxon>
        <taxon>Pseudomonadati</taxon>
        <taxon>Bacteroidota</taxon>
        <taxon>Bacteroidia</taxon>
        <taxon>Bacteroidales</taxon>
        <taxon>Rikenellaceae</taxon>
        <taxon>Alistipes</taxon>
    </lineage>
</organism>
<accession>A0A5B3GW58</accession>
<keyword evidence="1" id="KW-0732">Signal</keyword>
<evidence type="ECO:0000313" key="4">
    <source>
        <dbReference type="Proteomes" id="UP000322658"/>
    </source>
</evidence>
<reference evidence="3 4" key="1">
    <citation type="journal article" date="2019" name="Nat. Med.">
        <title>A library of human gut bacterial isolates paired with longitudinal multiomics data enables mechanistic microbiome research.</title>
        <authorList>
            <person name="Poyet M."/>
            <person name="Groussin M."/>
            <person name="Gibbons S.M."/>
            <person name="Avila-Pacheco J."/>
            <person name="Jiang X."/>
            <person name="Kearney S.M."/>
            <person name="Perrotta A.R."/>
            <person name="Berdy B."/>
            <person name="Zhao S."/>
            <person name="Lieberman T.D."/>
            <person name="Swanson P.K."/>
            <person name="Smith M."/>
            <person name="Roesemann S."/>
            <person name="Alexander J.E."/>
            <person name="Rich S.A."/>
            <person name="Livny J."/>
            <person name="Vlamakis H."/>
            <person name="Clish C."/>
            <person name="Bullock K."/>
            <person name="Deik A."/>
            <person name="Scott J."/>
            <person name="Pierce K.A."/>
            <person name="Xavier R.J."/>
            <person name="Alm E.J."/>
        </authorList>
    </citation>
    <scope>NUCLEOTIDE SEQUENCE [LARGE SCALE GENOMIC DNA]</scope>
    <source>
        <strain evidence="3 4">BIOML-A1</strain>
    </source>
</reference>
<dbReference type="PROSITE" id="PS51257">
    <property type="entry name" value="PROKAR_LIPOPROTEIN"/>
    <property type="match status" value="1"/>
</dbReference>
<protein>
    <recommendedName>
        <fullName evidence="2">DUF5000 domain-containing protein</fullName>
    </recommendedName>
</protein>
<feature type="signal peptide" evidence="1">
    <location>
        <begin position="1"/>
        <end position="23"/>
    </location>
</feature>
<dbReference type="Gene3D" id="2.60.120.260">
    <property type="entry name" value="Galactose-binding domain-like"/>
    <property type="match status" value="1"/>
</dbReference>
<dbReference type="RefSeq" id="WP_118406969.1">
    <property type="nucleotide sequence ID" value="NZ_CAUATG010000005.1"/>
</dbReference>
<evidence type="ECO:0000256" key="1">
    <source>
        <dbReference type="SAM" id="SignalP"/>
    </source>
</evidence>
<comment type="caution">
    <text evidence="3">The sequence shown here is derived from an EMBL/GenBank/DDBJ whole genome shotgun (WGS) entry which is preliminary data.</text>
</comment>
<sequence length="328" mass="37307">MKNRILSFIILAAGMVTSCNTDAEFSEFIPTHALSTLVKSATATCGSETVVGTVDNATHEIQFVFVNNSNFSDVAVTLEYATRAIRKEGAPEEGQKLNLSAPYSFVMNNLEEDFTYTIAASRAQIMQVDHTQCTVLQLDTDADYQRTKEVDPSRCFDGKHMSKKGAYGEVAYNHFGWMMANPSKTPERGNSFTFDAGEPMRLSKIVFWPYWPYENQQPAVYELYAYTLSGEPAQTGEWTNWEKILEVDDSDKWQITKNAEAGSENDLTVNGTVVEFKYGELPEARYYRFKMLKNFYAAFGTAMNQYWSGRINYFALSEVELWRYNTEE</sequence>
<evidence type="ECO:0000259" key="2">
    <source>
        <dbReference type="Pfam" id="PF16391"/>
    </source>
</evidence>
<dbReference type="InterPro" id="IPR032164">
    <property type="entry name" value="DUF5000"/>
</dbReference>
<proteinExistence type="predicted"/>
<evidence type="ECO:0000313" key="3">
    <source>
        <dbReference type="EMBL" id="KAA2377666.1"/>
    </source>
</evidence>
<name>A0A5B3GW58_9BACT</name>
<dbReference type="Proteomes" id="UP000322658">
    <property type="component" value="Unassembled WGS sequence"/>
</dbReference>
<dbReference type="Pfam" id="PF16391">
    <property type="entry name" value="DUF5000"/>
    <property type="match status" value="1"/>
</dbReference>
<gene>
    <name evidence="3" type="ORF">F2Y07_01920</name>
</gene>